<dbReference type="Pfam" id="PF08335">
    <property type="entry name" value="GlnD_UR_UTase"/>
    <property type="match status" value="2"/>
</dbReference>
<dbReference type="InterPro" id="IPR013546">
    <property type="entry name" value="PII_UdlTrfase/GS_AdlTrfase"/>
</dbReference>
<comment type="similarity">
    <text evidence="7">Belongs to the GlnE family.</text>
</comment>
<dbReference type="GO" id="GO:0005524">
    <property type="term" value="F:ATP binding"/>
    <property type="evidence" value="ECO:0007669"/>
    <property type="project" value="UniProtKB-UniRule"/>
</dbReference>
<dbReference type="EC" id="2.7.7.89" evidence="7"/>
<dbReference type="AlphaFoldDB" id="A0A6H1UFC2"/>
<keyword evidence="4 7" id="KW-0067">ATP-binding</keyword>
<feature type="domain" description="PII-uridylyltransferase/Glutamine-synthetase adenylyltransferase" evidence="9">
    <location>
        <begin position="307"/>
        <end position="444"/>
    </location>
</feature>
<dbReference type="GO" id="GO:0008882">
    <property type="term" value="F:[glutamate-ammonia-ligase] adenylyltransferase activity"/>
    <property type="evidence" value="ECO:0007669"/>
    <property type="project" value="UniProtKB-UniRule"/>
</dbReference>
<dbReference type="GO" id="GO:0005829">
    <property type="term" value="C:cytosol"/>
    <property type="evidence" value="ECO:0007669"/>
    <property type="project" value="TreeGrafter"/>
</dbReference>
<feature type="domain" description="Glutamate-ammonia ligase adenylyltransferase repeated" evidence="8">
    <location>
        <begin position="40"/>
        <end position="281"/>
    </location>
</feature>
<accession>A0A6H1UFC2</accession>
<dbReference type="EMBL" id="CP051180">
    <property type="protein sequence ID" value="QIZ77744.1"/>
    <property type="molecule type" value="Genomic_DNA"/>
</dbReference>
<feature type="region of interest" description="Adenylyl removase" evidence="7">
    <location>
        <begin position="1"/>
        <end position="449"/>
    </location>
</feature>
<sequence>MTSVPHDPQLSAALQTQALRLWQRLCPDTLAQLGDNAHLQIWRLLALSEFVGNQLARDPQWLTMLWGEGQLQATLRHPDYATQLAAELALCPSEADGAKTLRRFRNRELCRIACRDLLNLADLNESLTHLSALAEAVVIAARDFVINLQAVAWGRASNSDGIEQPLLILGMGKLGGAELNFSSDIDLIFCYPEHGETQGGRRQWDNQQYFIRIGQKLINLLAKTDVDGFCYRVDMRLRPFGEAGPLVVSLAALEDYYQEQGREWERFAMVKARVLGNDSAAAEVNAMLRPFVYRRYLDYSAIDALRRMKGLIEAQIRRQAIRDNIKLGAGGIREVEFVVQSHQLIRGGREPGLRMQPLRPALEELERLGVLGAGYKQRLRQGYDLLRSVENRLQALNDQQTQTLPNNPDDLLRLALAMGDENADQLLVKIDQAMADIHQVFRITIGDSDDDEQELGALPSLWLDQNNKLDGEAILTEQQIEPELWPKLQRSRDDFKQRRLGPRGRETLDKLMPHMWQELAKRGHAEAVWLRLESVLLTILTRTTYLELLLEKAGARTQLANLCASSPWIAEQLARYPVLLDELIDPVALYQPLPAQGYAAELREFMLRISDDDLELQMEALRQFKQAQQLRIAAADVTGVLPVMKVSDHLSWLAEAIIEKVVEMAWYQISRRFGVPHNLDDGNRGFGVVAYGKLGGFELGYGSDLDLVFLHQADVGDTDGDKAVDASHFYIKLAQRILHLFSTRTSSGVLYEVDMRLRPSGQSGLLVSQIGRFEEYQQREAWTWEHQALTRARFVFGDDSLAQRFARLRHGILMERRDRQALQLEVVKMRQKMRDHLNKSNKEWFDLKQGCGGITDIEFMTQYLVLAHSAEASGLVRFSDNVRILEAALKAELISPEQAALLTSTYIELRDDNHHRVLAGDKGIVPLAEKPKACEQVALLWQQMFEH</sequence>
<name>A0A6H1UFC2_9GAMM</name>
<dbReference type="HAMAP" id="MF_00802">
    <property type="entry name" value="GlnE"/>
    <property type="match status" value="1"/>
</dbReference>
<keyword evidence="5 7" id="KW-0460">Magnesium</keyword>
<feature type="domain" description="PII-uridylyltransferase/Glutamine-synthetase adenylyltransferase" evidence="9">
    <location>
        <begin position="829"/>
        <end position="914"/>
    </location>
</feature>
<feature type="region of interest" description="Adenylyl transferase" evidence="7">
    <location>
        <begin position="454"/>
        <end position="947"/>
    </location>
</feature>
<evidence type="ECO:0000256" key="2">
    <source>
        <dbReference type="ARBA" id="ARBA00022695"/>
    </source>
</evidence>
<comment type="catalytic activity">
    <reaction evidence="7">
        <text>[glutamine synthetase]-L-tyrosine + ATP = [glutamine synthetase]-O(4)-(5'-adenylyl)-L-tyrosine + diphosphate</text>
        <dbReference type="Rhea" id="RHEA:18589"/>
        <dbReference type="Rhea" id="RHEA-COMP:10660"/>
        <dbReference type="Rhea" id="RHEA-COMP:10661"/>
        <dbReference type="ChEBI" id="CHEBI:30616"/>
        <dbReference type="ChEBI" id="CHEBI:33019"/>
        <dbReference type="ChEBI" id="CHEBI:46858"/>
        <dbReference type="ChEBI" id="CHEBI:83624"/>
        <dbReference type="EC" id="2.7.7.42"/>
    </reaction>
</comment>
<dbReference type="Gene3D" id="1.20.120.1510">
    <property type="match status" value="1"/>
</dbReference>
<evidence type="ECO:0000259" key="9">
    <source>
        <dbReference type="Pfam" id="PF08335"/>
    </source>
</evidence>
<evidence type="ECO:0000313" key="10">
    <source>
        <dbReference type="EMBL" id="QIZ77744.1"/>
    </source>
</evidence>
<comment type="function">
    <text evidence="7">Involved in the regulation of glutamine synthetase GlnA, a key enzyme in the process to assimilate ammonia. When cellular nitrogen levels are high, the C-terminal adenylyl transferase (AT) inactivates GlnA by covalent transfer of an adenylyl group from ATP to specific tyrosine residue of GlnA, thus reducing its activity. Conversely, when nitrogen levels are low, the N-terminal adenylyl removase (AR) activates GlnA by removing the adenylyl group by phosphorolysis, increasing its activity. The regulatory region of GlnE binds the signal transduction protein PII (GlnB) which indicates the nitrogen status of the cell.</text>
</comment>
<dbReference type="Pfam" id="PF03710">
    <property type="entry name" value="GlnE"/>
    <property type="match status" value="2"/>
</dbReference>
<dbReference type="EC" id="2.7.7.42" evidence="7"/>
<reference evidence="10 11" key="1">
    <citation type="submission" date="2020-04" db="EMBL/GenBank/DDBJ databases">
        <title>Ferrimonas sp. S7 isolated from sea water.</title>
        <authorList>
            <person name="Bae S.S."/>
            <person name="Baek K."/>
        </authorList>
    </citation>
    <scope>NUCLEOTIDE SEQUENCE [LARGE SCALE GENOMIC DNA]</scope>
    <source>
        <strain evidence="10 11">S7</strain>
    </source>
</reference>
<keyword evidence="6 7" id="KW-0511">Multifunctional enzyme</keyword>
<dbReference type="SUPFAM" id="SSF81301">
    <property type="entry name" value="Nucleotidyltransferase"/>
    <property type="match status" value="2"/>
</dbReference>
<proteinExistence type="inferred from homology"/>
<evidence type="ECO:0000256" key="7">
    <source>
        <dbReference type="HAMAP-Rule" id="MF_00802"/>
    </source>
</evidence>
<dbReference type="Gene3D" id="1.20.120.330">
    <property type="entry name" value="Nucleotidyltransferases domain 2"/>
    <property type="match status" value="2"/>
</dbReference>
<dbReference type="FunFam" id="3.30.460.10:FF:000009">
    <property type="entry name" value="Bifunctional glutamine synthetase adenylyltransferase/adenylyl-removing enzyme"/>
    <property type="match status" value="1"/>
</dbReference>
<dbReference type="GO" id="GO:0016874">
    <property type="term" value="F:ligase activity"/>
    <property type="evidence" value="ECO:0007669"/>
    <property type="project" value="UniProtKB-KW"/>
</dbReference>
<dbReference type="FunFam" id="1.20.120.330:FF:000005">
    <property type="entry name" value="Bifunctional glutamine synthetase adenylyltransferase/adenylyl-removing enzyme"/>
    <property type="match status" value="1"/>
</dbReference>
<dbReference type="SUPFAM" id="SSF81593">
    <property type="entry name" value="Nucleotidyltransferase substrate binding subunit/domain"/>
    <property type="match status" value="2"/>
</dbReference>
<dbReference type="Gene3D" id="1.10.4050.10">
    <property type="entry name" value="Glutamine synthase adenylyltransferase GlnE"/>
    <property type="match status" value="1"/>
</dbReference>
<keyword evidence="1 7" id="KW-0808">Transferase</keyword>
<evidence type="ECO:0000259" key="8">
    <source>
        <dbReference type="Pfam" id="PF03710"/>
    </source>
</evidence>
<protein>
    <recommendedName>
        <fullName evidence="7">Bifunctional glutamine synthetase adenylyltransferase/adenylyl-removing enzyme</fullName>
    </recommendedName>
    <alternativeName>
        <fullName evidence="7">ATP:glutamine synthetase adenylyltransferase</fullName>
    </alternativeName>
    <alternativeName>
        <fullName evidence="7">ATase</fullName>
    </alternativeName>
    <domain>
        <recommendedName>
            <fullName evidence="7">Glutamine synthetase adenylyl-L-tyrosine phosphorylase</fullName>
            <ecNumber evidence="7">2.7.7.89</ecNumber>
        </recommendedName>
        <alternativeName>
            <fullName evidence="7">Adenylyl removase</fullName>
            <shortName evidence="7">AR</shortName>
            <shortName evidence="7">AT-N</shortName>
        </alternativeName>
    </domain>
    <domain>
        <recommendedName>
            <fullName evidence="7">Glutamine synthetase adenylyl transferase</fullName>
            <ecNumber evidence="7">2.7.7.42</ecNumber>
        </recommendedName>
        <alternativeName>
            <fullName evidence="7">Adenylyl transferase</fullName>
            <shortName evidence="7">AT</shortName>
            <shortName evidence="7">AT-C</shortName>
        </alternativeName>
    </domain>
</protein>
<dbReference type="RefSeq" id="WP_168661021.1">
    <property type="nucleotide sequence ID" value="NZ_CP051180.1"/>
</dbReference>
<keyword evidence="11" id="KW-1185">Reference proteome</keyword>
<evidence type="ECO:0000256" key="4">
    <source>
        <dbReference type="ARBA" id="ARBA00022840"/>
    </source>
</evidence>
<dbReference type="GO" id="GO:0000820">
    <property type="term" value="P:regulation of glutamine family amino acid metabolic process"/>
    <property type="evidence" value="ECO:0007669"/>
    <property type="project" value="UniProtKB-UniRule"/>
</dbReference>
<evidence type="ECO:0000256" key="6">
    <source>
        <dbReference type="ARBA" id="ARBA00023268"/>
    </source>
</evidence>
<keyword evidence="2 7" id="KW-0548">Nucleotidyltransferase</keyword>
<comment type="cofactor">
    <cofactor evidence="7">
        <name>Mg(2+)</name>
        <dbReference type="ChEBI" id="CHEBI:18420"/>
    </cofactor>
</comment>
<keyword evidence="3 7" id="KW-0547">Nucleotide-binding</keyword>
<evidence type="ECO:0000256" key="3">
    <source>
        <dbReference type="ARBA" id="ARBA00022741"/>
    </source>
</evidence>
<evidence type="ECO:0000313" key="11">
    <source>
        <dbReference type="Proteomes" id="UP000501602"/>
    </source>
</evidence>
<dbReference type="Gene3D" id="3.30.460.10">
    <property type="entry name" value="Beta Polymerase, domain 2"/>
    <property type="match status" value="2"/>
</dbReference>
<dbReference type="InterPro" id="IPR043519">
    <property type="entry name" value="NT_sf"/>
</dbReference>
<gene>
    <name evidence="7 10" type="primary">glnE</name>
    <name evidence="10" type="ORF">HER31_13055</name>
</gene>
<evidence type="ECO:0000256" key="1">
    <source>
        <dbReference type="ARBA" id="ARBA00022679"/>
    </source>
</evidence>
<dbReference type="GO" id="GO:0047388">
    <property type="term" value="F:[glutamine synthetase]-adenylyl-L-tyrosine phosphorylase activity"/>
    <property type="evidence" value="ECO:0007669"/>
    <property type="project" value="UniProtKB-EC"/>
</dbReference>
<dbReference type="InterPro" id="IPR005190">
    <property type="entry name" value="GlnE_rpt_dom"/>
</dbReference>
<evidence type="ECO:0000256" key="5">
    <source>
        <dbReference type="ARBA" id="ARBA00022842"/>
    </source>
</evidence>
<feature type="domain" description="Glutamate-ammonia ligase adenylyltransferase repeated" evidence="8">
    <location>
        <begin position="557"/>
        <end position="807"/>
    </location>
</feature>
<dbReference type="GO" id="GO:0000287">
    <property type="term" value="F:magnesium ion binding"/>
    <property type="evidence" value="ECO:0007669"/>
    <property type="project" value="UniProtKB-UniRule"/>
</dbReference>
<dbReference type="KEGG" id="fes:HER31_13055"/>
<dbReference type="Proteomes" id="UP000501602">
    <property type="component" value="Chromosome"/>
</dbReference>
<dbReference type="NCBIfam" id="NF008292">
    <property type="entry name" value="PRK11072.1"/>
    <property type="match status" value="1"/>
</dbReference>
<dbReference type="PANTHER" id="PTHR30621:SF0">
    <property type="entry name" value="BIFUNCTIONAL GLUTAMINE SYNTHETASE ADENYLYLTRANSFERASE_ADENYLYL-REMOVING ENZYME"/>
    <property type="match status" value="1"/>
</dbReference>
<dbReference type="CDD" id="cd05401">
    <property type="entry name" value="NT_GlnE_GlnD_like"/>
    <property type="match status" value="2"/>
</dbReference>
<keyword evidence="10" id="KW-0436">Ligase</keyword>
<comment type="catalytic activity">
    <reaction evidence="7">
        <text>[glutamine synthetase]-O(4)-(5'-adenylyl)-L-tyrosine + phosphate = [glutamine synthetase]-L-tyrosine + ADP</text>
        <dbReference type="Rhea" id="RHEA:43716"/>
        <dbReference type="Rhea" id="RHEA-COMP:10660"/>
        <dbReference type="Rhea" id="RHEA-COMP:10661"/>
        <dbReference type="ChEBI" id="CHEBI:43474"/>
        <dbReference type="ChEBI" id="CHEBI:46858"/>
        <dbReference type="ChEBI" id="CHEBI:83624"/>
        <dbReference type="ChEBI" id="CHEBI:456216"/>
        <dbReference type="EC" id="2.7.7.89"/>
    </reaction>
</comment>
<organism evidence="10 11">
    <name type="scientific">Ferrimonas lipolytica</name>
    <dbReference type="NCBI Taxonomy" id="2724191"/>
    <lineage>
        <taxon>Bacteria</taxon>
        <taxon>Pseudomonadati</taxon>
        <taxon>Pseudomonadota</taxon>
        <taxon>Gammaproteobacteria</taxon>
        <taxon>Alteromonadales</taxon>
        <taxon>Ferrimonadaceae</taxon>
        <taxon>Ferrimonas</taxon>
    </lineage>
</organism>
<dbReference type="InterPro" id="IPR023057">
    <property type="entry name" value="GlnE"/>
</dbReference>
<dbReference type="PANTHER" id="PTHR30621">
    <property type="entry name" value="GLUTAMINE SYNTHETASE ADENYLYLTRANSFERASE"/>
    <property type="match status" value="1"/>
</dbReference>